<reference evidence="2" key="1">
    <citation type="submission" date="2021-08" db="EMBL/GenBank/DDBJ databases">
        <title>WGS assembly of Ceratopteris richardii.</title>
        <authorList>
            <person name="Marchant D.B."/>
            <person name="Chen G."/>
            <person name="Jenkins J."/>
            <person name="Shu S."/>
            <person name="Leebens-Mack J."/>
            <person name="Grimwood J."/>
            <person name="Schmutz J."/>
            <person name="Soltis P."/>
            <person name="Soltis D."/>
            <person name="Chen Z.-H."/>
        </authorList>
    </citation>
    <scope>NUCLEOTIDE SEQUENCE</scope>
    <source>
        <strain evidence="2">Whitten #5841</strain>
        <tissue evidence="2">Leaf</tissue>
    </source>
</reference>
<dbReference type="EMBL" id="CM035435">
    <property type="protein sequence ID" value="KAH7289707.1"/>
    <property type="molecule type" value="Genomic_DNA"/>
</dbReference>
<comment type="caution">
    <text evidence="2">The sequence shown here is derived from an EMBL/GenBank/DDBJ whole genome shotgun (WGS) entry which is preliminary data.</text>
</comment>
<proteinExistence type="predicted"/>
<protein>
    <recommendedName>
        <fullName evidence="1">Retrovirus-related Pol polyprotein from transposon TNT 1-94-like beta-barrel domain-containing protein</fullName>
    </recommendedName>
</protein>
<name>A0A8T2R0X0_CERRI</name>
<sequence length="314" mass="36368">MGDNIAQIIGDKLNKENYHIWLYWMDDFLMGKGLWGLANGEDECPESIPYYVAEIRKIIDDLASINWRVQDDDMVSVMLNGLGPQYKSLDTSISVRGTMLDFDELVALCMIEEVKLGRPQALGNYYHCGKYDHFEKDSYYKQNSQRGRGRSHYTAHGNFSTESSYRDYSRDNMFAMEHVLNRMSKPENDMHFSIDSGRTNHMTSIGNWFELKEDLKTKEYVATSGDTLHLINDVANVLLVQRNDIRNTLSDALHVLSITNNLVLVDQLAYQDMEVIFNKHGYFIHYFKYAKRENLLGHGKKIGRLFMFHMGTPL</sequence>
<organism evidence="2 3">
    <name type="scientific">Ceratopteris richardii</name>
    <name type="common">Triangle waterfern</name>
    <dbReference type="NCBI Taxonomy" id="49495"/>
    <lineage>
        <taxon>Eukaryota</taxon>
        <taxon>Viridiplantae</taxon>
        <taxon>Streptophyta</taxon>
        <taxon>Embryophyta</taxon>
        <taxon>Tracheophyta</taxon>
        <taxon>Polypodiopsida</taxon>
        <taxon>Polypodiidae</taxon>
        <taxon>Polypodiales</taxon>
        <taxon>Pteridineae</taxon>
        <taxon>Pteridaceae</taxon>
        <taxon>Parkerioideae</taxon>
        <taxon>Ceratopteris</taxon>
    </lineage>
</organism>
<dbReference type="OrthoDB" id="8029976at2759"/>
<evidence type="ECO:0000259" key="1">
    <source>
        <dbReference type="Pfam" id="PF22936"/>
    </source>
</evidence>
<dbReference type="Pfam" id="PF22936">
    <property type="entry name" value="Pol_BBD"/>
    <property type="match status" value="1"/>
</dbReference>
<keyword evidence="3" id="KW-1185">Reference proteome</keyword>
<feature type="domain" description="Retrovirus-related Pol polyprotein from transposon TNT 1-94-like beta-barrel" evidence="1">
    <location>
        <begin position="194"/>
        <end position="269"/>
    </location>
</feature>
<evidence type="ECO:0000313" key="2">
    <source>
        <dbReference type="EMBL" id="KAH7289707.1"/>
    </source>
</evidence>
<dbReference type="OMA" id="KPENDMH"/>
<evidence type="ECO:0000313" key="3">
    <source>
        <dbReference type="Proteomes" id="UP000825935"/>
    </source>
</evidence>
<dbReference type="PANTHER" id="PTHR47481:SF22">
    <property type="entry name" value="RETROTRANSPOSON GAG DOMAIN-CONTAINING PROTEIN"/>
    <property type="match status" value="1"/>
</dbReference>
<dbReference type="AlphaFoldDB" id="A0A8T2R0X0"/>
<dbReference type="InterPro" id="IPR054722">
    <property type="entry name" value="PolX-like_BBD"/>
</dbReference>
<accession>A0A8T2R0X0</accession>
<dbReference type="PANTHER" id="PTHR47481">
    <property type="match status" value="1"/>
</dbReference>
<gene>
    <name evidence="2" type="ORF">KP509_30G015500</name>
</gene>
<dbReference type="Proteomes" id="UP000825935">
    <property type="component" value="Chromosome 30"/>
</dbReference>